<dbReference type="WBParaSite" id="PSAMB.scaffold909size38770.g9733.t1">
    <property type="protein sequence ID" value="PSAMB.scaffold909size38770.g9733.t1"/>
    <property type="gene ID" value="PSAMB.scaffold909size38770.g9733"/>
</dbReference>
<dbReference type="AlphaFoldDB" id="A0A914XM12"/>
<feature type="region of interest" description="Disordered" evidence="1">
    <location>
        <begin position="1"/>
        <end position="87"/>
    </location>
</feature>
<protein>
    <submittedName>
        <fullName evidence="3">Uncharacterized protein</fullName>
    </submittedName>
</protein>
<evidence type="ECO:0000313" key="2">
    <source>
        <dbReference type="Proteomes" id="UP000887566"/>
    </source>
</evidence>
<organism evidence="2 3">
    <name type="scientific">Plectus sambesii</name>
    <dbReference type="NCBI Taxonomy" id="2011161"/>
    <lineage>
        <taxon>Eukaryota</taxon>
        <taxon>Metazoa</taxon>
        <taxon>Ecdysozoa</taxon>
        <taxon>Nematoda</taxon>
        <taxon>Chromadorea</taxon>
        <taxon>Plectida</taxon>
        <taxon>Plectina</taxon>
        <taxon>Plectoidea</taxon>
        <taxon>Plectidae</taxon>
        <taxon>Plectus</taxon>
    </lineage>
</organism>
<dbReference type="Proteomes" id="UP000887566">
    <property type="component" value="Unplaced"/>
</dbReference>
<keyword evidence="2" id="KW-1185">Reference proteome</keyword>
<feature type="compositionally biased region" description="Basic and acidic residues" evidence="1">
    <location>
        <begin position="1"/>
        <end position="17"/>
    </location>
</feature>
<evidence type="ECO:0000313" key="3">
    <source>
        <dbReference type="WBParaSite" id="PSAMB.scaffold909size38770.g9733.t1"/>
    </source>
</evidence>
<name>A0A914XM12_9BILA</name>
<proteinExistence type="predicted"/>
<evidence type="ECO:0000256" key="1">
    <source>
        <dbReference type="SAM" id="MobiDB-lite"/>
    </source>
</evidence>
<accession>A0A914XM12</accession>
<feature type="compositionally biased region" description="Basic and acidic residues" evidence="1">
    <location>
        <begin position="77"/>
        <end position="87"/>
    </location>
</feature>
<reference evidence="3" key="1">
    <citation type="submission" date="2022-11" db="UniProtKB">
        <authorList>
            <consortium name="WormBaseParasite"/>
        </authorList>
    </citation>
    <scope>IDENTIFICATION</scope>
</reference>
<sequence>MNRPRPTDRKPTSDRNRRISANRADTRSQCGGVKAIIAGRHLGSATNVGADKSTRRADGSPMTAARYPSPLSSVNNRADRTESEPPP</sequence>